<organism evidence="1 2">
    <name type="scientific">Senna tora</name>
    <dbReference type="NCBI Taxonomy" id="362788"/>
    <lineage>
        <taxon>Eukaryota</taxon>
        <taxon>Viridiplantae</taxon>
        <taxon>Streptophyta</taxon>
        <taxon>Embryophyta</taxon>
        <taxon>Tracheophyta</taxon>
        <taxon>Spermatophyta</taxon>
        <taxon>Magnoliopsida</taxon>
        <taxon>eudicotyledons</taxon>
        <taxon>Gunneridae</taxon>
        <taxon>Pentapetalae</taxon>
        <taxon>rosids</taxon>
        <taxon>fabids</taxon>
        <taxon>Fabales</taxon>
        <taxon>Fabaceae</taxon>
        <taxon>Caesalpinioideae</taxon>
        <taxon>Cassia clade</taxon>
        <taxon>Senna</taxon>
    </lineage>
</organism>
<name>A0A834TMT2_9FABA</name>
<evidence type="ECO:0000313" key="2">
    <source>
        <dbReference type="Proteomes" id="UP000634136"/>
    </source>
</evidence>
<reference evidence="1" key="1">
    <citation type="submission" date="2020-09" db="EMBL/GenBank/DDBJ databases">
        <title>Genome-Enabled Discovery of Anthraquinone Biosynthesis in Senna tora.</title>
        <authorList>
            <person name="Kang S.-H."/>
            <person name="Pandey R.P."/>
            <person name="Lee C.-M."/>
            <person name="Sim J.-S."/>
            <person name="Jeong J.-T."/>
            <person name="Choi B.-S."/>
            <person name="Jung M."/>
            <person name="Ginzburg D."/>
            <person name="Zhao K."/>
            <person name="Won S.Y."/>
            <person name="Oh T.-J."/>
            <person name="Yu Y."/>
            <person name="Kim N.-H."/>
            <person name="Lee O.R."/>
            <person name="Lee T.-H."/>
            <person name="Bashyal P."/>
            <person name="Kim T.-S."/>
            <person name="Lee W.-H."/>
            <person name="Kawkins C."/>
            <person name="Kim C.-K."/>
            <person name="Kim J.S."/>
            <person name="Ahn B.O."/>
            <person name="Rhee S.Y."/>
            <person name="Sohng J.K."/>
        </authorList>
    </citation>
    <scope>NUCLEOTIDE SEQUENCE</scope>
    <source>
        <tissue evidence="1">Leaf</tissue>
    </source>
</reference>
<sequence>MDEGVSNFSLRWRTSMEAKQLESVGIDARTKAAEEGERRALTATAP</sequence>
<gene>
    <name evidence="1" type="ORF">G2W53_025744</name>
</gene>
<evidence type="ECO:0000313" key="1">
    <source>
        <dbReference type="EMBL" id="KAF7820289.1"/>
    </source>
</evidence>
<dbReference type="Proteomes" id="UP000634136">
    <property type="component" value="Unassembled WGS sequence"/>
</dbReference>
<protein>
    <submittedName>
        <fullName evidence="1">Uncharacterized protein</fullName>
    </submittedName>
</protein>
<comment type="caution">
    <text evidence="1">The sequence shown here is derived from an EMBL/GenBank/DDBJ whole genome shotgun (WGS) entry which is preliminary data.</text>
</comment>
<proteinExistence type="predicted"/>
<keyword evidence="2" id="KW-1185">Reference proteome</keyword>
<dbReference type="EMBL" id="JAAIUW010000008">
    <property type="protein sequence ID" value="KAF7820289.1"/>
    <property type="molecule type" value="Genomic_DNA"/>
</dbReference>
<dbReference type="AlphaFoldDB" id="A0A834TMT2"/>
<accession>A0A834TMT2</accession>